<feature type="region of interest" description="Disordered" evidence="1">
    <location>
        <begin position="1"/>
        <end position="23"/>
    </location>
</feature>
<keyword evidence="2" id="KW-0812">Transmembrane</keyword>
<dbReference type="Proteomes" id="UP000620124">
    <property type="component" value="Unassembled WGS sequence"/>
</dbReference>
<sequence length="360" mass="39951">MATSDGEKADDPPQRIDSSDESAASKLWAVDVSEAEKYYPLSVQDHSLTILNKVGLFSGRLTALVIESYKTLIPDSGDSTTVRLLAQISQQLVATVNGSTFEAPPPTHFIPSTSALICNLALWFIGLGLSLGYALIAMLLEREFLRRADTGSAPLIRARILYLYYRFRGGDHPAPSACIPFLLLYALFLPINPLLAAVTVSLFAIVVLVYLLLTLLPMWHFDYSNTREHVQKLMRDSDLKLPARIKVPFGSCVNGLLPPDASRRRPITCCKALWAIAAVQRLESSHSHIFLDFDDPLQDKRVALEGPGSSIILPLPTPCYNGLVDSTTCESEVKLLFEFRLLTLRRVKRSKNIFMTLFRG</sequence>
<keyword evidence="2" id="KW-0472">Membrane</keyword>
<evidence type="ECO:0000256" key="1">
    <source>
        <dbReference type="SAM" id="MobiDB-lite"/>
    </source>
</evidence>
<gene>
    <name evidence="4" type="ORF">MVEN_00808000</name>
</gene>
<proteinExistence type="predicted"/>
<evidence type="ECO:0000313" key="4">
    <source>
        <dbReference type="EMBL" id="KAF7360760.1"/>
    </source>
</evidence>
<dbReference type="EMBL" id="JACAZI010000005">
    <property type="protein sequence ID" value="KAF7360760.1"/>
    <property type="molecule type" value="Genomic_DNA"/>
</dbReference>
<feature type="transmembrane region" description="Helical" evidence="2">
    <location>
        <begin position="120"/>
        <end position="140"/>
    </location>
</feature>
<dbReference type="Pfam" id="PF20153">
    <property type="entry name" value="DUF6535"/>
    <property type="match status" value="1"/>
</dbReference>
<keyword evidence="5" id="KW-1185">Reference proteome</keyword>
<feature type="domain" description="DUF6535" evidence="3">
    <location>
        <begin position="49"/>
        <end position="189"/>
    </location>
</feature>
<reference evidence="4" key="1">
    <citation type="submission" date="2020-05" db="EMBL/GenBank/DDBJ databases">
        <title>Mycena genomes resolve the evolution of fungal bioluminescence.</title>
        <authorList>
            <person name="Tsai I.J."/>
        </authorList>
    </citation>
    <scope>NUCLEOTIDE SEQUENCE</scope>
    <source>
        <strain evidence="4">CCC161011</strain>
    </source>
</reference>
<keyword evidence="2" id="KW-1133">Transmembrane helix</keyword>
<feature type="compositionally biased region" description="Basic and acidic residues" evidence="1">
    <location>
        <begin position="1"/>
        <end position="18"/>
    </location>
</feature>
<dbReference type="AlphaFoldDB" id="A0A8H7D444"/>
<organism evidence="4 5">
    <name type="scientific">Mycena venus</name>
    <dbReference type="NCBI Taxonomy" id="2733690"/>
    <lineage>
        <taxon>Eukaryota</taxon>
        <taxon>Fungi</taxon>
        <taxon>Dikarya</taxon>
        <taxon>Basidiomycota</taxon>
        <taxon>Agaricomycotina</taxon>
        <taxon>Agaricomycetes</taxon>
        <taxon>Agaricomycetidae</taxon>
        <taxon>Agaricales</taxon>
        <taxon>Marasmiineae</taxon>
        <taxon>Mycenaceae</taxon>
        <taxon>Mycena</taxon>
    </lineage>
</organism>
<feature type="transmembrane region" description="Helical" evidence="2">
    <location>
        <begin position="197"/>
        <end position="219"/>
    </location>
</feature>
<name>A0A8H7D444_9AGAR</name>
<evidence type="ECO:0000259" key="3">
    <source>
        <dbReference type="Pfam" id="PF20153"/>
    </source>
</evidence>
<comment type="caution">
    <text evidence="4">The sequence shown here is derived from an EMBL/GenBank/DDBJ whole genome shotgun (WGS) entry which is preliminary data.</text>
</comment>
<accession>A0A8H7D444</accession>
<evidence type="ECO:0000256" key="2">
    <source>
        <dbReference type="SAM" id="Phobius"/>
    </source>
</evidence>
<dbReference type="OrthoDB" id="3185525at2759"/>
<protein>
    <recommendedName>
        <fullName evidence="3">DUF6535 domain-containing protein</fullName>
    </recommendedName>
</protein>
<dbReference type="InterPro" id="IPR045338">
    <property type="entry name" value="DUF6535"/>
</dbReference>
<evidence type="ECO:0000313" key="5">
    <source>
        <dbReference type="Proteomes" id="UP000620124"/>
    </source>
</evidence>